<dbReference type="OrthoDB" id="8420639at2"/>
<accession>A0A6B9FLH1</accession>
<evidence type="ECO:0000256" key="1">
    <source>
        <dbReference type="SAM" id="MobiDB-lite"/>
    </source>
</evidence>
<protein>
    <submittedName>
        <fullName evidence="2">Uncharacterized protein</fullName>
    </submittedName>
</protein>
<evidence type="ECO:0000313" key="2">
    <source>
        <dbReference type="EMBL" id="QGY03247.1"/>
    </source>
</evidence>
<dbReference type="AlphaFoldDB" id="A0A6B9FLH1"/>
<dbReference type="RefSeq" id="WP_010682109.1">
    <property type="nucleotide sequence ID" value="NZ_CP043538.1"/>
</dbReference>
<feature type="compositionally biased region" description="Basic and acidic residues" evidence="1">
    <location>
        <begin position="1"/>
        <end position="20"/>
    </location>
</feature>
<organism evidence="2 3">
    <name type="scientific">Methylobacterium mesophilicum SR1.6/6</name>
    <dbReference type="NCBI Taxonomy" id="908290"/>
    <lineage>
        <taxon>Bacteria</taxon>
        <taxon>Pseudomonadati</taxon>
        <taxon>Pseudomonadota</taxon>
        <taxon>Alphaproteobacteria</taxon>
        <taxon>Hyphomicrobiales</taxon>
        <taxon>Methylobacteriaceae</taxon>
        <taxon>Methylobacterium</taxon>
    </lineage>
</organism>
<reference evidence="2 3" key="1">
    <citation type="journal article" date="2012" name="Genet. Mol. Biol.">
        <title>Analysis of 16S rRNA and mxaF genes revealing insights into Methylobacterium niche-specific plant association.</title>
        <authorList>
            <person name="Dourado M.N."/>
            <person name="Andreote F.D."/>
            <person name="Dini-Andreote F."/>
            <person name="Conti R."/>
            <person name="Araujo J.M."/>
            <person name="Araujo W.L."/>
        </authorList>
    </citation>
    <scope>NUCLEOTIDE SEQUENCE [LARGE SCALE GENOMIC DNA]</scope>
    <source>
        <strain evidence="2 3">SR1.6/6</strain>
    </source>
</reference>
<name>A0A6B9FLH1_9HYPH</name>
<dbReference type="Proteomes" id="UP000012488">
    <property type="component" value="Chromosome"/>
</dbReference>
<dbReference type="EMBL" id="CP043538">
    <property type="protein sequence ID" value="QGY03247.1"/>
    <property type="molecule type" value="Genomic_DNA"/>
</dbReference>
<gene>
    <name evidence="2" type="ORF">MMSR116_16165</name>
</gene>
<evidence type="ECO:0000313" key="3">
    <source>
        <dbReference type="Proteomes" id="UP000012488"/>
    </source>
</evidence>
<reference evidence="2 3" key="2">
    <citation type="journal article" date="2013" name="Genome Announc.">
        <title>Draft Genome Sequence of Methylobacterium mesophilicum Strain SR1.6/6, Isolated from Citrus sinensis.</title>
        <authorList>
            <person name="Marinho Almeida D."/>
            <person name="Dini-Andreote F."/>
            <person name="Camargo Neves A.A."/>
            <person name="Juca Ramos R.T."/>
            <person name="Andreote F.D."/>
            <person name="Carneiro A.R."/>
            <person name="Oliveira de Souza Lima A."/>
            <person name="Caracciolo Gomes de Sa P.H."/>
            <person name="Ribeiro Barbosa M.S."/>
            <person name="Araujo W.L."/>
            <person name="Silva A."/>
        </authorList>
    </citation>
    <scope>NUCLEOTIDE SEQUENCE [LARGE SCALE GENOMIC DNA]</scope>
    <source>
        <strain evidence="2 3">SR1.6/6</strain>
    </source>
</reference>
<proteinExistence type="predicted"/>
<sequence>MHKGIISERDRRDQERERRIAKGRAVRAAETARAETLVAEAGRTGNGGPPDLKAAAEVRAIGELLYGSRWVTELAEIVAENPRQIRRWLAGDAEVPRRALAWARQEARKRAAALIGLVGEEA</sequence>
<feature type="region of interest" description="Disordered" evidence="1">
    <location>
        <begin position="1"/>
        <end position="27"/>
    </location>
</feature>
<dbReference type="KEGG" id="mmes:MMSR116_16165"/>